<organism evidence="1 2">
    <name type="scientific">Halocatena salina</name>
    <dbReference type="NCBI Taxonomy" id="2934340"/>
    <lineage>
        <taxon>Archaea</taxon>
        <taxon>Methanobacteriati</taxon>
        <taxon>Methanobacteriota</taxon>
        <taxon>Stenosarchaea group</taxon>
        <taxon>Halobacteria</taxon>
        <taxon>Halobacteriales</taxon>
        <taxon>Natronomonadaceae</taxon>
        <taxon>Halocatena</taxon>
    </lineage>
</organism>
<dbReference type="KEGG" id="haad:MW046_03320"/>
<evidence type="ECO:0000313" key="2">
    <source>
        <dbReference type="Proteomes" id="UP000831768"/>
    </source>
</evidence>
<gene>
    <name evidence="1" type="primary">lwrS</name>
    <name evidence="1" type="ORF">MW046_03320</name>
</gene>
<sequence>MTDPAAAYILRVRFRLQPDTDVRVDPETFETLVSWPAARPEADGWLFFRDHLWRGAVNDQLPLRELAENVLGPVAVEHVAFVELRTNETYLDALKDAIEEALERQPSPFGNATSADEVVKNHLGSAIHVREPR</sequence>
<dbReference type="EMBL" id="CP096019">
    <property type="protein sequence ID" value="UPM43484.1"/>
    <property type="molecule type" value="Genomic_DNA"/>
</dbReference>
<evidence type="ECO:0000313" key="1">
    <source>
        <dbReference type="EMBL" id="UPM43484.1"/>
    </source>
</evidence>
<dbReference type="Proteomes" id="UP000831768">
    <property type="component" value="Chromosome"/>
</dbReference>
<keyword evidence="2" id="KW-1185">Reference proteome</keyword>
<dbReference type="RefSeq" id="WP_247994151.1">
    <property type="nucleotide sequence ID" value="NZ_CP096019.1"/>
</dbReference>
<protein>
    <submittedName>
        <fullName evidence="1">LWR-salt protein</fullName>
    </submittedName>
</protein>
<proteinExistence type="predicted"/>
<reference evidence="1" key="1">
    <citation type="submission" date="2022-04" db="EMBL/GenBank/DDBJ databases">
        <title>Halocatena sp. nov., isolated from a salt lake.</title>
        <authorList>
            <person name="Cui H.-L."/>
        </authorList>
    </citation>
    <scope>NUCLEOTIDE SEQUENCE</scope>
    <source>
        <strain evidence="1">AD-1</strain>
    </source>
</reference>
<dbReference type="AlphaFoldDB" id="A0A8U0A369"/>
<dbReference type="GeneID" id="71927045"/>
<dbReference type="Pfam" id="PF26423">
    <property type="entry name" value="LWR_salt"/>
    <property type="match status" value="1"/>
</dbReference>
<name>A0A8U0A369_9EURY</name>
<dbReference type="NCBIfam" id="NF033910">
    <property type="entry name" value="LWR_salt"/>
    <property type="match status" value="1"/>
</dbReference>
<dbReference type="InterPro" id="IPR049798">
    <property type="entry name" value="LWR_salt"/>
</dbReference>
<accession>A0A8U0A369</accession>